<evidence type="ECO:0000256" key="3">
    <source>
        <dbReference type="ARBA" id="ARBA00022729"/>
    </source>
</evidence>
<sequence>MVSLVAVAVILLWGAVFQLPQAGAFKIFPSDASLNHQEITEIAIVTKVAAVCRDMATAQGKDFTLPANSKLTVATVQKACSSSNSVLSKANFKQAIVQISLSNIAVDRKQFSDAHHFDNEAFSDGRDLITKGIAKVKINLKEGDYVAARIKLGAVTHSLQDFYSHSNWVELGYAGPYSDLIKPDIPLTKTADSKTATCKNCVNDNCNDNILPEILQNKILTSGYFSLLLPNKPAGKCSHGGLLDATNLKDPNGGINKDDVNSDHGSLHLHAANMAISATMELLEHIRQATSETAFLRLLGLTQISALVFAIDTTGSMSDEIAEVKKVSINIIDSRKGTAEEPSEYMLITFNDADVGLTRTGDVDKFKQQINSLSASGGGDFPEMCLSGLLVALTRAPPSSDIFVFTDASAKDPELKSTVEAMIESTESTVTFLVTSSVSSRRKREVSDSQSSSSRPMSQSEIELYRDLTQVSGGQTLEVTKTTLSEASTAITDTFTSGLVTVLQVARSAGNAGNFSFPLDTSLSSVTVYITGSSLVFTLYSPTGVSQSDSVTDGSLGSIQTVGNLKKIKLKSNSQTGEWSININSTSSYTLRVIGQSSVNILSYFVEISRGGHSDSWGQIFTRPSIGQNATLFLSVTGGESVTVTDVLLVDASGSNVVNGSVTSVGGTDYLVSLNRIPEGAFGLRLKGLLNNSSSRFQRQSSNNHKGSRITVTAQTQNTITPGVPFSFNFTVSTNTTAGNYTIRARTSNGFSVSVPSSLNVESGRSAQGTATLTVPSITESGTDVTLTFEAEAPGSTDLNYAKLRLIVSAASGRFSGWYSFSMCLSLFGLSLFI</sequence>
<evidence type="ECO:0000256" key="4">
    <source>
        <dbReference type="ARBA" id="ARBA00023180"/>
    </source>
</evidence>
<dbReference type="Gene3D" id="3.40.50.410">
    <property type="entry name" value="von Willebrand factor, type A domain"/>
    <property type="match status" value="1"/>
</dbReference>
<keyword evidence="3 5" id="KW-0732">Signal</keyword>
<dbReference type="InterPro" id="IPR057615">
    <property type="entry name" value="Ig_VWA7"/>
</dbReference>
<accession>A0A9W7WZ36</accession>
<reference evidence="10" key="1">
    <citation type="submission" date="2021-02" db="EMBL/GenBank/DDBJ databases">
        <title>Comparative genomics reveals that relaxation of natural selection precedes convergent phenotypic evolution of cavefish.</title>
        <authorList>
            <person name="Peng Z."/>
        </authorList>
    </citation>
    <scope>NUCLEOTIDE SEQUENCE</scope>
    <source>
        <tissue evidence="10">Muscle</tissue>
    </source>
</reference>
<dbReference type="Pfam" id="PF25106">
    <property type="entry name" value="VWA_4"/>
    <property type="match status" value="1"/>
</dbReference>
<dbReference type="InterPro" id="IPR056861">
    <property type="entry name" value="HMCN1-like_VWA"/>
</dbReference>
<name>A0A9W7WZ36_TRIRA</name>
<dbReference type="Proteomes" id="UP001059041">
    <property type="component" value="Linkage Group LG4"/>
</dbReference>
<keyword evidence="2" id="KW-0964">Secreted</keyword>
<keyword evidence="11" id="KW-1185">Reference proteome</keyword>
<dbReference type="InterPro" id="IPR056475">
    <property type="entry name" value="GBD_Hemicentin/VWA7"/>
</dbReference>
<dbReference type="AlphaFoldDB" id="A0A9W7WZ36"/>
<dbReference type="Pfam" id="PF23560">
    <property type="entry name" value="GBD_Hemicentin"/>
    <property type="match status" value="1"/>
</dbReference>
<gene>
    <name evidence="10" type="ORF">IRJ41_007245</name>
</gene>
<dbReference type="OrthoDB" id="301415at2759"/>
<protein>
    <submittedName>
        <fullName evidence="10">von Willebrand factor A domain-containing protein 7</fullName>
    </submittedName>
</protein>
<dbReference type="EMBL" id="JAFHDT010000004">
    <property type="protein sequence ID" value="KAI7810845.1"/>
    <property type="molecule type" value="Genomic_DNA"/>
</dbReference>
<evidence type="ECO:0000313" key="10">
    <source>
        <dbReference type="EMBL" id="KAI7810845.1"/>
    </source>
</evidence>
<feature type="domain" description="Hemicentin-1-like von Willebrand factor A" evidence="8">
    <location>
        <begin position="306"/>
        <end position="481"/>
    </location>
</feature>
<evidence type="ECO:0000259" key="7">
    <source>
        <dbReference type="Pfam" id="PF23619"/>
    </source>
</evidence>
<comment type="caution">
    <text evidence="10">The sequence shown here is derived from an EMBL/GenBank/DDBJ whole genome shotgun (WGS) entry which is preliminary data.</text>
</comment>
<dbReference type="Pfam" id="PF23619">
    <property type="entry name" value="Ig_VWA7"/>
    <property type="match status" value="1"/>
</dbReference>
<evidence type="ECO:0000313" key="11">
    <source>
        <dbReference type="Proteomes" id="UP001059041"/>
    </source>
</evidence>
<dbReference type="InterPro" id="IPR036465">
    <property type="entry name" value="vWFA_dom_sf"/>
</dbReference>
<evidence type="ECO:0000259" key="8">
    <source>
        <dbReference type="Pfam" id="PF25106"/>
    </source>
</evidence>
<feature type="domain" description="Hemicentin/VWA7 galactose-binding" evidence="6">
    <location>
        <begin position="500"/>
        <end position="598"/>
    </location>
</feature>
<dbReference type="Pfam" id="PF25107">
    <property type="entry name" value="VWA7_N"/>
    <property type="match status" value="1"/>
</dbReference>
<organism evidence="10 11">
    <name type="scientific">Triplophysa rosa</name>
    <name type="common">Cave loach</name>
    <dbReference type="NCBI Taxonomy" id="992332"/>
    <lineage>
        <taxon>Eukaryota</taxon>
        <taxon>Metazoa</taxon>
        <taxon>Chordata</taxon>
        <taxon>Craniata</taxon>
        <taxon>Vertebrata</taxon>
        <taxon>Euteleostomi</taxon>
        <taxon>Actinopterygii</taxon>
        <taxon>Neopterygii</taxon>
        <taxon>Teleostei</taxon>
        <taxon>Ostariophysi</taxon>
        <taxon>Cypriniformes</taxon>
        <taxon>Nemacheilidae</taxon>
        <taxon>Triplophysa</taxon>
    </lineage>
</organism>
<dbReference type="PANTHER" id="PTHR14905">
    <property type="entry name" value="NG37"/>
    <property type="match status" value="1"/>
</dbReference>
<dbReference type="CDD" id="cd00198">
    <property type="entry name" value="vWFA"/>
    <property type="match status" value="1"/>
</dbReference>
<dbReference type="Gene3D" id="2.60.40.1180">
    <property type="entry name" value="Golgi alpha-mannosidase II"/>
    <property type="match status" value="1"/>
</dbReference>
<feature type="domain" description="VWA7 Ig-like" evidence="7">
    <location>
        <begin position="710"/>
        <end position="809"/>
    </location>
</feature>
<keyword evidence="4" id="KW-0325">Glycoprotein</keyword>
<feature type="domain" description="VWA7 N-terminal" evidence="9">
    <location>
        <begin position="72"/>
        <end position="296"/>
    </location>
</feature>
<proteinExistence type="predicted"/>
<evidence type="ECO:0000256" key="5">
    <source>
        <dbReference type="SAM" id="SignalP"/>
    </source>
</evidence>
<comment type="subcellular location">
    <subcellularLocation>
        <location evidence="1">Secreted</location>
    </subcellularLocation>
</comment>
<dbReference type="GO" id="GO:0005576">
    <property type="term" value="C:extracellular region"/>
    <property type="evidence" value="ECO:0007669"/>
    <property type="project" value="UniProtKB-SubCell"/>
</dbReference>
<evidence type="ECO:0000256" key="1">
    <source>
        <dbReference type="ARBA" id="ARBA00004613"/>
    </source>
</evidence>
<evidence type="ECO:0000256" key="2">
    <source>
        <dbReference type="ARBA" id="ARBA00022525"/>
    </source>
</evidence>
<dbReference type="InterPro" id="IPR052577">
    <property type="entry name" value="VWA7"/>
</dbReference>
<evidence type="ECO:0000259" key="9">
    <source>
        <dbReference type="Pfam" id="PF25107"/>
    </source>
</evidence>
<dbReference type="InterPro" id="IPR013780">
    <property type="entry name" value="Glyco_hydro_b"/>
</dbReference>
<feature type="chain" id="PRO_5040895352" evidence="5">
    <location>
        <begin position="25"/>
        <end position="834"/>
    </location>
</feature>
<dbReference type="SUPFAM" id="SSF53300">
    <property type="entry name" value="vWA-like"/>
    <property type="match status" value="1"/>
</dbReference>
<dbReference type="InterPro" id="IPR056862">
    <property type="entry name" value="VWA7_N"/>
</dbReference>
<dbReference type="PANTHER" id="PTHR14905:SF18">
    <property type="entry name" value="VON WILLEBRAND FACTOR A DOMAIN-CONTAINING 10, TANDEM DUPLICATE 1-RELATED"/>
    <property type="match status" value="1"/>
</dbReference>
<evidence type="ECO:0000259" key="6">
    <source>
        <dbReference type="Pfam" id="PF23560"/>
    </source>
</evidence>
<feature type="signal peptide" evidence="5">
    <location>
        <begin position="1"/>
        <end position="24"/>
    </location>
</feature>